<feature type="domain" description="Beta-lactamase-related" evidence="2">
    <location>
        <begin position="73"/>
        <end position="356"/>
    </location>
</feature>
<dbReference type="InterPro" id="IPR012338">
    <property type="entry name" value="Beta-lactam/transpept-like"/>
</dbReference>
<name>A0ABQ5VFR6_9RHOB</name>
<reference evidence="3" key="1">
    <citation type="journal article" date="2014" name="Int. J. Syst. Evol. Microbiol.">
        <title>Complete genome of a new Firmicutes species belonging to the dominant human colonic microbiota ('Ruminococcus bicirculans') reveals two chromosomes and a selective capacity to utilize plant glucans.</title>
        <authorList>
            <consortium name="NISC Comparative Sequencing Program"/>
            <person name="Wegmann U."/>
            <person name="Louis P."/>
            <person name="Goesmann A."/>
            <person name="Henrissat B."/>
            <person name="Duncan S.H."/>
            <person name="Flint H.J."/>
        </authorList>
    </citation>
    <scope>NUCLEOTIDE SEQUENCE</scope>
    <source>
        <strain evidence="3">NBRC 109915</strain>
    </source>
</reference>
<feature type="chain" id="PRO_5045284341" description="Beta-lactamase-related domain-containing protein" evidence="1">
    <location>
        <begin position="22"/>
        <end position="362"/>
    </location>
</feature>
<evidence type="ECO:0000313" key="4">
    <source>
        <dbReference type="Proteomes" id="UP001161388"/>
    </source>
</evidence>
<evidence type="ECO:0000313" key="3">
    <source>
        <dbReference type="EMBL" id="GLQ25958.1"/>
    </source>
</evidence>
<dbReference type="Proteomes" id="UP001161388">
    <property type="component" value="Unassembled WGS sequence"/>
</dbReference>
<dbReference type="PANTHER" id="PTHR46825:SF9">
    <property type="entry name" value="BETA-LACTAMASE-RELATED DOMAIN-CONTAINING PROTEIN"/>
    <property type="match status" value="1"/>
</dbReference>
<dbReference type="InterPro" id="IPR001466">
    <property type="entry name" value="Beta-lactam-related"/>
</dbReference>
<feature type="signal peptide" evidence="1">
    <location>
        <begin position="1"/>
        <end position="21"/>
    </location>
</feature>
<proteinExistence type="predicted"/>
<reference evidence="3" key="2">
    <citation type="submission" date="2023-01" db="EMBL/GenBank/DDBJ databases">
        <title>Draft genome sequence of Sulfitobacter pacificus strain NBRC 109915.</title>
        <authorList>
            <person name="Sun Q."/>
            <person name="Mori K."/>
        </authorList>
    </citation>
    <scope>NUCLEOTIDE SEQUENCE</scope>
    <source>
        <strain evidence="3">NBRC 109915</strain>
    </source>
</reference>
<keyword evidence="1" id="KW-0732">Signal</keyword>
<dbReference type="SUPFAM" id="SSF56601">
    <property type="entry name" value="beta-lactamase/transpeptidase-like"/>
    <property type="match status" value="1"/>
</dbReference>
<organism evidence="3 4">
    <name type="scientific">Sulfitobacter pacificus</name>
    <dbReference type="NCBI Taxonomy" id="1499314"/>
    <lineage>
        <taxon>Bacteria</taxon>
        <taxon>Pseudomonadati</taxon>
        <taxon>Pseudomonadota</taxon>
        <taxon>Alphaproteobacteria</taxon>
        <taxon>Rhodobacterales</taxon>
        <taxon>Roseobacteraceae</taxon>
        <taxon>Sulfitobacter</taxon>
    </lineage>
</organism>
<gene>
    <name evidence="3" type="ORF">GCM10007927_07610</name>
</gene>
<evidence type="ECO:0000256" key="1">
    <source>
        <dbReference type="SAM" id="SignalP"/>
    </source>
</evidence>
<comment type="caution">
    <text evidence="3">The sequence shown here is derived from an EMBL/GenBank/DDBJ whole genome shotgun (WGS) entry which is preliminary data.</text>
</comment>
<keyword evidence="4" id="KW-1185">Reference proteome</keyword>
<sequence>MKFLTAAVAILFAFALTILLAPDGTSSQLPPDAAPIALTAPAVEEKPASRTPSEKATIDVSGIEGAWRDWMSRYNIRASAMTLGRGGQILHSMGEGRRADTAYPIASLTKAITAMCLNDIMDAFDLSWSSTLGDLAPALTKHHMPPHPGATALSLGDLVTHTTGWPKNIAATETAGEGRNLYTQQHFAREALTNPAHQSADHSFTYSNTNFAVLGQIISVLSGRPYGETCKARIMGPAGASQAAVAGRMWATGGFGGWSASTEDYARFLMHWFAPEQAWMLAPEDFDYDSKSGAGLGVFHRKTPTGKAIQHNGMWRSKKPARQHGALFVMTETGTTFVVNWQGQLPNAGYRDLRAAIIPQMP</sequence>
<accession>A0ABQ5VFR6</accession>
<evidence type="ECO:0000259" key="2">
    <source>
        <dbReference type="Pfam" id="PF00144"/>
    </source>
</evidence>
<protein>
    <recommendedName>
        <fullName evidence="2">Beta-lactamase-related domain-containing protein</fullName>
    </recommendedName>
</protein>
<dbReference type="InterPro" id="IPR050491">
    <property type="entry name" value="AmpC-like"/>
</dbReference>
<dbReference type="EMBL" id="BSNL01000001">
    <property type="protein sequence ID" value="GLQ25958.1"/>
    <property type="molecule type" value="Genomic_DNA"/>
</dbReference>
<dbReference type="RefSeq" id="WP_284370730.1">
    <property type="nucleotide sequence ID" value="NZ_BSNL01000001.1"/>
</dbReference>
<dbReference type="Pfam" id="PF00144">
    <property type="entry name" value="Beta-lactamase"/>
    <property type="match status" value="1"/>
</dbReference>
<dbReference type="PANTHER" id="PTHR46825">
    <property type="entry name" value="D-ALANYL-D-ALANINE-CARBOXYPEPTIDASE/ENDOPEPTIDASE AMPH"/>
    <property type="match status" value="1"/>
</dbReference>
<dbReference type="Gene3D" id="3.40.710.10">
    <property type="entry name" value="DD-peptidase/beta-lactamase superfamily"/>
    <property type="match status" value="1"/>
</dbReference>